<feature type="transmembrane region" description="Helical" evidence="1">
    <location>
        <begin position="20"/>
        <end position="40"/>
    </location>
</feature>
<sequence length="115" mass="12558">MRREPQTAACGARRQLGGLICGYCSLLWPLAAGGMGSLRLRLFLALLPTLPLARVRECGEGEKANQTVARSSCMRHPAGCDDWRAFMFAVAAALVLSLCPWRFLSKCTVPSMLCR</sequence>
<keyword evidence="1" id="KW-0472">Membrane</keyword>
<organism evidence="2">
    <name type="scientific">Strombidinopsis acuminata</name>
    <dbReference type="NCBI Taxonomy" id="141414"/>
    <lineage>
        <taxon>Eukaryota</taxon>
        <taxon>Sar</taxon>
        <taxon>Alveolata</taxon>
        <taxon>Ciliophora</taxon>
        <taxon>Intramacronucleata</taxon>
        <taxon>Spirotrichea</taxon>
        <taxon>Choreotrichia</taxon>
        <taxon>Choreotrichida</taxon>
        <taxon>Strombidinopsidae</taxon>
        <taxon>Strombidinopsis</taxon>
    </lineage>
</organism>
<keyword evidence="1" id="KW-1133">Transmembrane helix</keyword>
<evidence type="ECO:0000256" key="1">
    <source>
        <dbReference type="SAM" id="Phobius"/>
    </source>
</evidence>
<accession>A0A7S3W7N4</accession>
<feature type="transmembrane region" description="Helical" evidence="1">
    <location>
        <begin position="85"/>
        <end position="104"/>
    </location>
</feature>
<dbReference type="EMBL" id="HBIQ01027410">
    <property type="protein sequence ID" value="CAE0540208.1"/>
    <property type="molecule type" value="Transcribed_RNA"/>
</dbReference>
<name>A0A7S3W7N4_9SPIT</name>
<protein>
    <submittedName>
        <fullName evidence="2">Uncharacterized protein</fullName>
    </submittedName>
</protein>
<gene>
    <name evidence="2" type="ORF">SACU0126_LOCUS9037</name>
</gene>
<reference evidence="2" key="1">
    <citation type="submission" date="2021-01" db="EMBL/GenBank/DDBJ databases">
        <authorList>
            <person name="Corre E."/>
            <person name="Pelletier E."/>
            <person name="Niang G."/>
            <person name="Scheremetjew M."/>
            <person name="Finn R."/>
            <person name="Kale V."/>
            <person name="Holt S."/>
            <person name="Cochrane G."/>
            <person name="Meng A."/>
            <person name="Brown T."/>
            <person name="Cohen L."/>
        </authorList>
    </citation>
    <scope>NUCLEOTIDE SEQUENCE</scope>
    <source>
        <strain evidence="2">SPMC142</strain>
    </source>
</reference>
<keyword evidence="1" id="KW-0812">Transmembrane</keyword>
<proteinExistence type="predicted"/>
<evidence type="ECO:0000313" key="2">
    <source>
        <dbReference type="EMBL" id="CAE0540208.1"/>
    </source>
</evidence>
<dbReference type="AlphaFoldDB" id="A0A7S3W7N4"/>